<dbReference type="PROSITE" id="PS50012">
    <property type="entry name" value="RCC1_3"/>
    <property type="match status" value="2"/>
</dbReference>
<dbReference type="PANTHER" id="PTHR22870:SF408">
    <property type="entry name" value="OS09G0560450 PROTEIN"/>
    <property type="match status" value="1"/>
</dbReference>
<dbReference type="SUPFAM" id="SSF50985">
    <property type="entry name" value="RCC1/BLIP-II"/>
    <property type="match status" value="1"/>
</dbReference>
<feature type="region of interest" description="Disordered" evidence="3">
    <location>
        <begin position="99"/>
        <end position="347"/>
    </location>
</feature>
<feature type="compositionally biased region" description="Basic and acidic residues" evidence="3">
    <location>
        <begin position="168"/>
        <end position="182"/>
    </location>
</feature>
<feature type="repeat" description="RCC1" evidence="2">
    <location>
        <begin position="1"/>
        <end position="47"/>
    </location>
</feature>
<reference evidence="4" key="1">
    <citation type="journal article" date="2023" name="Science">
        <title>Genome structures resolve the early diversification of teleost fishes.</title>
        <authorList>
            <person name="Parey E."/>
            <person name="Louis A."/>
            <person name="Montfort J."/>
            <person name="Bouchez O."/>
            <person name="Roques C."/>
            <person name="Iampietro C."/>
            <person name="Lluch J."/>
            <person name="Castinel A."/>
            <person name="Donnadieu C."/>
            <person name="Desvignes T."/>
            <person name="Floi Bucao C."/>
            <person name="Jouanno E."/>
            <person name="Wen M."/>
            <person name="Mejri S."/>
            <person name="Dirks R."/>
            <person name="Jansen H."/>
            <person name="Henkel C."/>
            <person name="Chen W.J."/>
            <person name="Zahm M."/>
            <person name="Cabau C."/>
            <person name="Klopp C."/>
            <person name="Thompson A.W."/>
            <person name="Robinson-Rechavi M."/>
            <person name="Braasch I."/>
            <person name="Lecointre G."/>
            <person name="Bobe J."/>
            <person name="Postlethwait J.H."/>
            <person name="Berthelot C."/>
            <person name="Roest Crollius H."/>
            <person name="Guiguen Y."/>
        </authorList>
    </citation>
    <scope>NUCLEOTIDE SEQUENCE</scope>
    <source>
        <strain evidence="4">NC1722</strain>
    </source>
</reference>
<evidence type="ECO:0000256" key="2">
    <source>
        <dbReference type="PROSITE-ProRule" id="PRU00235"/>
    </source>
</evidence>
<dbReference type="PANTHER" id="PTHR22870">
    <property type="entry name" value="REGULATOR OF CHROMOSOME CONDENSATION"/>
    <property type="match status" value="1"/>
</dbReference>
<dbReference type="InterPro" id="IPR051210">
    <property type="entry name" value="Ub_ligase/GEF_domain"/>
</dbReference>
<proteinExistence type="predicted"/>
<gene>
    <name evidence="4" type="ORF">AAFF_G00024580</name>
</gene>
<evidence type="ECO:0000256" key="1">
    <source>
        <dbReference type="ARBA" id="ARBA00022737"/>
    </source>
</evidence>
<dbReference type="Gene3D" id="2.130.10.30">
    <property type="entry name" value="Regulator of chromosome condensation 1/beta-lactamase-inhibitor protein II"/>
    <property type="match status" value="1"/>
</dbReference>
<keyword evidence="1" id="KW-0677">Repeat</keyword>
<sequence length="382" mass="40297">MGQEGQLGHGENMAFLSAPCLLRSSLLSSQVLQIDAGDSYSAAVTADGGLFMWGRNCHVMETGRPDSQRAWSPRKISLGDREVCAVSCGTWHAVALTTPRAERSSGNKESDFRETGALFKEDSNSPQLMELEPRENSKRTPPAGGAGEPVNHGGVVLRRRLTNAPFDDMDKTDLLGARRSDGTEEPPGNGRSSITPRGDGCTATGPRGVGFRGSRAVSCPRPDRLSLPCGPGTLPELHGKRPPRRKVPAPNGGQLPSRELWGCGSSSSVSPSSKDLQQSPVSGSLPACVLPLSPGLQGQQSGPRRTRHLSPLSPHPRPSSSSSSSSSFTLRQPLPVGPAKPIRKQATYSSGMAWKDVSMSANPVLSHKSAAAASGQKSSQEQ</sequence>
<dbReference type="Pfam" id="PF00415">
    <property type="entry name" value="RCC1"/>
    <property type="match status" value="1"/>
</dbReference>
<keyword evidence="5" id="KW-1185">Reference proteome</keyword>
<feature type="repeat" description="RCC1" evidence="2">
    <location>
        <begin position="48"/>
        <end position="99"/>
    </location>
</feature>
<dbReference type="InterPro" id="IPR000408">
    <property type="entry name" value="Reg_chr_condens"/>
</dbReference>
<evidence type="ECO:0000313" key="4">
    <source>
        <dbReference type="EMBL" id="KAJ8414935.1"/>
    </source>
</evidence>
<evidence type="ECO:0000313" key="5">
    <source>
        <dbReference type="Proteomes" id="UP001221898"/>
    </source>
</evidence>
<protein>
    <submittedName>
        <fullName evidence="4">Uncharacterized protein</fullName>
    </submittedName>
</protein>
<dbReference type="AlphaFoldDB" id="A0AAD7T5X9"/>
<dbReference type="InterPro" id="IPR009091">
    <property type="entry name" value="RCC1/BLIP-II"/>
</dbReference>
<dbReference type="Proteomes" id="UP001221898">
    <property type="component" value="Unassembled WGS sequence"/>
</dbReference>
<feature type="compositionally biased region" description="Low complexity" evidence="3">
    <location>
        <begin position="318"/>
        <end position="327"/>
    </location>
</feature>
<feature type="compositionally biased region" description="Basic and acidic residues" evidence="3">
    <location>
        <begin position="100"/>
        <end position="123"/>
    </location>
</feature>
<dbReference type="EMBL" id="JAINUG010000011">
    <property type="protein sequence ID" value="KAJ8414935.1"/>
    <property type="molecule type" value="Genomic_DNA"/>
</dbReference>
<name>A0AAD7T5X9_9TELE</name>
<organism evidence="4 5">
    <name type="scientific">Aldrovandia affinis</name>
    <dbReference type="NCBI Taxonomy" id="143900"/>
    <lineage>
        <taxon>Eukaryota</taxon>
        <taxon>Metazoa</taxon>
        <taxon>Chordata</taxon>
        <taxon>Craniata</taxon>
        <taxon>Vertebrata</taxon>
        <taxon>Euteleostomi</taxon>
        <taxon>Actinopterygii</taxon>
        <taxon>Neopterygii</taxon>
        <taxon>Teleostei</taxon>
        <taxon>Notacanthiformes</taxon>
        <taxon>Halosauridae</taxon>
        <taxon>Aldrovandia</taxon>
    </lineage>
</organism>
<comment type="caution">
    <text evidence="4">The sequence shown here is derived from an EMBL/GenBank/DDBJ whole genome shotgun (WGS) entry which is preliminary data.</text>
</comment>
<evidence type="ECO:0000256" key="3">
    <source>
        <dbReference type="SAM" id="MobiDB-lite"/>
    </source>
</evidence>
<accession>A0AAD7T5X9</accession>
<dbReference type="PROSITE" id="PS00626">
    <property type="entry name" value="RCC1_2"/>
    <property type="match status" value="1"/>
</dbReference>